<accession>A0A7W6BMB6</accession>
<dbReference type="EMBL" id="JACIDT010000001">
    <property type="protein sequence ID" value="MBB3924369.1"/>
    <property type="molecule type" value="Genomic_DNA"/>
</dbReference>
<dbReference type="GO" id="GO:0003824">
    <property type="term" value="F:catalytic activity"/>
    <property type="evidence" value="ECO:0007669"/>
    <property type="project" value="InterPro"/>
</dbReference>
<organism evidence="2 3">
    <name type="scientific">Sphingobium jiangsuense</name>
    <dbReference type="NCBI Taxonomy" id="870476"/>
    <lineage>
        <taxon>Bacteria</taxon>
        <taxon>Pseudomonadati</taxon>
        <taxon>Pseudomonadota</taxon>
        <taxon>Alphaproteobacteria</taxon>
        <taxon>Sphingomonadales</taxon>
        <taxon>Sphingomonadaceae</taxon>
        <taxon>Sphingobium</taxon>
    </lineage>
</organism>
<dbReference type="GO" id="GO:0030170">
    <property type="term" value="F:pyridoxal phosphate binding"/>
    <property type="evidence" value="ECO:0007669"/>
    <property type="project" value="InterPro"/>
</dbReference>
<dbReference type="AlphaFoldDB" id="A0A7W6BMB6"/>
<dbReference type="InterPro" id="IPR011037">
    <property type="entry name" value="Pyrv_Knase-like_insert_dom_sf"/>
</dbReference>
<evidence type="ECO:0000313" key="2">
    <source>
        <dbReference type="EMBL" id="MBB3924369.1"/>
    </source>
</evidence>
<keyword evidence="3" id="KW-1185">Reference proteome</keyword>
<dbReference type="PANTHER" id="PTHR14237">
    <property type="entry name" value="MOLYBDOPTERIN COFACTOR SULFURASE MOSC"/>
    <property type="match status" value="1"/>
</dbReference>
<dbReference type="Pfam" id="PF03476">
    <property type="entry name" value="MOSC_N"/>
    <property type="match status" value="1"/>
</dbReference>
<dbReference type="PANTHER" id="PTHR14237:SF19">
    <property type="entry name" value="MITOCHONDRIAL AMIDOXIME REDUCING COMPONENT 1"/>
    <property type="match status" value="1"/>
</dbReference>
<dbReference type="RefSeq" id="WP_188069954.1">
    <property type="nucleotide sequence ID" value="NZ_BSPS01000067.1"/>
</dbReference>
<dbReference type="InterPro" id="IPR005303">
    <property type="entry name" value="MOCOS_middle"/>
</dbReference>
<dbReference type="Pfam" id="PF03473">
    <property type="entry name" value="MOSC"/>
    <property type="match status" value="1"/>
</dbReference>
<dbReference type="GO" id="GO:0030151">
    <property type="term" value="F:molybdenum ion binding"/>
    <property type="evidence" value="ECO:0007669"/>
    <property type="project" value="InterPro"/>
</dbReference>
<dbReference type="Proteomes" id="UP000571950">
    <property type="component" value="Unassembled WGS sequence"/>
</dbReference>
<comment type="caution">
    <text evidence="2">The sequence shown here is derived from an EMBL/GenBank/DDBJ whole genome shotgun (WGS) entry which is preliminary data.</text>
</comment>
<dbReference type="SUPFAM" id="SSF141673">
    <property type="entry name" value="MOSC N-terminal domain-like"/>
    <property type="match status" value="1"/>
</dbReference>
<dbReference type="PROSITE" id="PS51340">
    <property type="entry name" value="MOSC"/>
    <property type="match status" value="1"/>
</dbReference>
<evidence type="ECO:0000313" key="3">
    <source>
        <dbReference type="Proteomes" id="UP000571950"/>
    </source>
</evidence>
<proteinExistence type="predicted"/>
<evidence type="ECO:0000259" key="1">
    <source>
        <dbReference type="PROSITE" id="PS51340"/>
    </source>
</evidence>
<feature type="domain" description="MOSC" evidence="1">
    <location>
        <begin position="124"/>
        <end position="269"/>
    </location>
</feature>
<dbReference type="SUPFAM" id="SSF50800">
    <property type="entry name" value="PK beta-barrel domain-like"/>
    <property type="match status" value="1"/>
</dbReference>
<dbReference type="InterPro" id="IPR005302">
    <property type="entry name" value="MoCF_Sase_C"/>
</dbReference>
<gene>
    <name evidence="2" type="ORF">GGR43_000063</name>
</gene>
<protein>
    <recommendedName>
        <fullName evidence="1">MOSC domain-containing protein</fullName>
    </recommendedName>
</protein>
<sequence length="273" mass="29315">MQISAIAIYPVKSLGAIALSSVEVGPRGMAGDRRWMIVDAGGRFVTRRECPALARIGICPGDAGDFHLTGPEAGMAARLPFVPEGGLPGEVRVWRDIVPARLFDNDASRLISAIAGRPLRLAYMPDDVRRPVDPRYGRNGDMVSFADGYPILLASGASLDALNAALEQPVPMDRFRPSLVVSGAGLEAWAETRWRRVRAGDVLLDLIKPCSRCIVITQDHRTGERPDGASPLKALRALGRFDGSGVLFGENAIPRRTGRVAVGDRVVVEEGQG</sequence>
<name>A0A7W6BMB6_9SPHN</name>
<reference evidence="2 3" key="1">
    <citation type="submission" date="2020-08" db="EMBL/GenBank/DDBJ databases">
        <title>Genomic Encyclopedia of Type Strains, Phase IV (KMG-IV): sequencing the most valuable type-strain genomes for metagenomic binning, comparative biology and taxonomic classification.</title>
        <authorList>
            <person name="Goeker M."/>
        </authorList>
    </citation>
    <scope>NUCLEOTIDE SEQUENCE [LARGE SCALE GENOMIC DNA]</scope>
    <source>
        <strain evidence="2 3">DSM 26189</strain>
    </source>
</reference>